<dbReference type="EMBL" id="LPZR01000163">
    <property type="protein sequence ID" value="KYO52091.1"/>
    <property type="molecule type" value="Genomic_DNA"/>
</dbReference>
<protein>
    <submittedName>
        <fullName evidence="1">Uncharacterized protein</fullName>
    </submittedName>
</protein>
<accession>A0A162KU26</accession>
<sequence>MRNRARPHIPRRNRRIVVSVAAGTALAAMLGTPGIAGDGGRRVIAAVPGLEVALEVPAAPGHRRAIGRYDDRYGGGFESPGGADAELWSEWDEADV</sequence>
<dbReference type="RefSeq" id="WP_062764799.1">
    <property type="nucleotide sequence ID" value="NZ_CP121045.1"/>
</dbReference>
<name>A0A162KU26_9PROT</name>
<gene>
    <name evidence="1" type="ORF">AUP44_06320</name>
</gene>
<proteinExistence type="predicted"/>
<evidence type="ECO:0000313" key="2">
    <source>
        <dbReference type="Proteomes" id="UP000075787"/>
    </source>
</evidence>
<comment type="caution">
    <text evidence="1">The sequence shown here is derived from an EMBL/GenBank/DDBJ whole genome shotgun (WGS) entry which is preliminary data.</text>
</comment>
<reference evidence="1 2" key="1">
    <citation type="submission" date="2015-12" db="EMBL/GenBank/DDBJ databases">
        <title>Genome sequence of Tistrella mobilis MCCC 1A02139.</title>
        <authorList>
            <person name="Lu L."/>
            <person name="Lai Q."/>
            <person name="Shao Z."/>
            <person name="Qian P."/>
        </authorList>
    </citation>
    <scope>NUCLEOTIDE SEQUENCE [LARGE SCALE GENOMIC DNA]</scope>
    <source>
        <strain evidence="1 2">MCCC 1A02139</strain>
    </source>
</reference>
<dbReference type="Proteomes" id="UP000075787">
    <property type="component" value="Unassembled WGS sequence"/>
</dbReference>
<organism evidence="1 2">
    <name type="scientific">Tistrella mobilis</name>
    <dbReference type="NCBI Taxonomy" id="171437"/>
    <lineage>
        <taxon>Bacteria</taxon>
        <taxon>Pseudomonadati</taxon>
        <taxon>Pseudomonadota</taxon>
        <taxon>Alphaproteobacteria</taxon>
        <taxon>Geminicoccales</taxon>
        <taxon>Geminicoccaceae</taxon>
        <taxon>Tistrella</taxon>
    </lineage>
</organism>
<evidence type="ECO:0000313" key="1">
    <source>
        <dbReference type="EMBL" id="KYO52091.1"/>
    </source>
</evidence>
<dbReference type="AlphaFoldDB" id="A0A162KU26"/>
<dbReference type="GeneID" id="97240674"/>